<dbReference type="InterPro" id="IPR013083">
    <property type="entry name" value="Znf_RING/FYVE/PHD"/>
</dbReference>
<sequence length="692" mass="78954">MNVNAPVFTPKLVTQSTLKPNIDRPKKPGHKHNKERLPRGSINQRDPSFQSSGQKNRSSTQRGCRSHNQVNSRSKATLGRNLITNTSSHDKSEIGEPNKRGQISMNHLLNFSLPPRQRPVSFAPRKSRTVHHQPFNKERFVNANFRFLVNPTGDYTVQLADPDVSIQWEDIEQVVITSQSLTTCPICLSKPCAARVTKCGHTYCYPCILHYLSVGEDKKKWRKCPVCWDAIYEKDLKSVQHREGLFLMRNDIKKNLVTFNLMQRPSISNIVLPRTSMCKLRQVISPETSFIPWDFTPSALSYSRLILPTLSYMEKEYIQAISELEDALKDAKGWGANEELIYINNSIEKTKSQLKFLRLSSVRESIEKIAAINMLCGTEAQPFTDSKISTEVQEDEFEAVINSYRENNKVHESAFSDCEDEHIHVSNSVNPHSIEISASTPYGALFNGNVNKETYDLSHQGIDSQEAGAKHEALVSDYFFYQSADGQHMYLHPIDVKILREEFGAYENFPDEISAPMIGFEESTINPDLRRRFKYLSHLPISCDITFVEIDLRNLVSKKTLNMFSDELRQRESKKIQKNRKEERQRQLAEVPLYKPERNAVGHRPISNDPFFQIPANNSNNTIHSSQKVRGVNKENSIASQGSDRRGSNHDGSFAKVLESPNPLKFGKEEVLVGKKGKKRHVLMSNNASRRY</sequence>
<comment type="subcellular location">
    <subcellularLocation>
        <location evidence="1">Cytoplasm</location>
    </subcellularLocation>
</comment>
<protein>
    <recommendedName>
        <fullName evidence="8">RING-type domain-containing protein</fullName>
    </recommendedName>
</protein>
<comment type="caution">
    <text evidence="9">The sequence shown here is derived from an EMBL/GenBank/DDBJ whole genome shotgun (WGS) entry which is preliminary data.</text>
</comment>
<evidence type="ECO:0000313" key="10">
    <source>
        <dbReference type="Proteomes" id="UP001479436"/>
    </source>
</evidence>
<gene>
    <name evidence="9" type="ORF">K7432_003120</name>
</gene>
<dbReference type="InterPro" id="IPR017907">
    <property type="entry name" value="Znf_RING_CS"/>
</dbReference>
<dbReference type="SUPFAM" id="SSF57850">
    <property type="entry name" value="RING/U-box"/>
    <property type="match status" value="1"/>
</dbReference>
<dbReference type="InterPro" id="IPR001841">
    <property type="entry name" value="Znf_RING"/>
</dbReference>
<dbReference type="InterPro" id="IPR039739">
    <property type="entry name" value="MAG2/RNF10"/>
</dbReference>
<organism evidence="9 10">
    <name type="scientific">Basidiobolus ranarum</name>
    <dbReference type="NCBI Taxonomy" id="34480"/>
    <lineage>
        <taxon>Eukaryota</taxon>
        <taxon>Fungi</taxon>
        <taxon>Fungi incertae sedis</taxon>
        <taxon>Zoopagomycota</taxon>
        <taxon>Entomophthoromycotina</taxon>
        <taxon>Basidiobolomycetes</taxon>
        <taxon>Basidiobolales</taxon>
        <taxon>Basidiobolaceae</taxon>
        <taxon>Basidiobolus</taxon>
    </lineage>
</organism>
<keyword evidence="5" id="KW-0862">Zinc</keyword>
<feature type="compositionally biased region" description="Basic and acidic residues" evidence="7">
    <location>
        <begin position="88"/>
        <end position="99"/>
    </location>
</feature>
<name>A0ABR2X0D5_9FUNG</name>
<feature type="region of interest" description="Disordered" evidence="7">
    <location>
        <begin position="571"/>
        <end position="592"/>
    </location>
</feature>
<dbReference type="Proteomes" id="UP001479436">
    <property type="component" value="Unassembled WGS sequence"/>
</dbReference>
<evidence type="ECO:0000256" key="5">
    <source>
        <dbReference type="ARBA" id="ARBA00022833"/>
    </source>
</evidence>
<feature type="compositionally biased region" description="Basic and acidic residues" evidence="7">
    <location>
        <begin position="571"/>
        <end position="587"/>
    </location>
</feature>
<feature type="compositionally biased region" description="Polar residues" evidence="7">
    <location>
        <begin position="41"/>
        <end position="75"/>
    </location>
</feature>
<reference evidence="9 10" key="1">
    <citation type="submission" date="2023-04" db="EMBL/GenBank/DDBJ databases">
        <title>Genome of Basidiobolus ranarum AG-B5.</title>
        <authorList>
            <person name="Stajich J.E."/>
            <person name="Carter-House D."/>
            <person name="Gryganskyi A."/>
        </authorList>
    </citation>
    <scope>NUCLEOTIDE SEQUENCE [LARGE SCALE GENOMIC DNA]</scope>
    <source>
        <strain evidence="9 10">AG-B5</strain>
    </source>
</reference>
<evidence type="ECO:0000259" key="8">
    <source>
        <dbReference type="PROSITE" id="PS50089"/>
    </source>
</evidence>
<dbReference type="InterPro" id="IPR018957">
    <property type="entry name" value="Znf_C3HC4_RING-type"/>
</dbReference>
<keyword evidence="10" id="KW-1185">Reference proteome</keyword>
<feature type="compositionally biased region" description="Polar residues" evidence="7">
    <location>
        <begin position="615"/>
        <end position="642"/>
    </location>
</feature>
<evidence type="ECO:0000256" key="4">
    <source>
        <dbReference type="ARBA" id="ARBA00022771"/>
    </source>
</evidence>
<dbReference type="PROSITE" id="PS00518">
    <property type="entry name" value="ZF_RING_1"/>
    <property type="match status" value="1"/>
</dbReference>
<dbReference type="Pfam" id="PF00097">
    <property type="entry name" value="zf-C3HC4"/>
    <property type="match status" value="1"/>
</dbReference>
<feature type="region of interest" description="Disordered" evidence="7">
    <location>
        <begin position="1"/>
        <end position="99"/>
    </location>
</feature>
<keyword evidence="3" id="KW-0479">Metal-binding</keyword>
<accession>A0ABR2X0D5</accession>
<evidence type="ECO:0000313" key="9">
    <source>
        <dbReference type="EMBL" id="KAK9767240.1"/>
    </source>
</evidence>
<keyword evidence="2" id="KW-0963">Cytoplasm</keyword>
<proteinExistence type="predicted"/>
<dbReference type="SMART" id="SM00184">
    <property type="entry name" value="RING"/>
    <property type="match status" value="1"/>
</dbReference>
<evidence type="ECO:0000256" key="6">
    <source>
        <dbReference type="PROSITE-ProRule" id="PRU00175"/>
    </source>
</evidence>
<feature type="region of interest" description="Disordered" evidence="7">
    <location>
        <begin position="615"/>
        <end position="660"/>
    </location>
</feature>
<feature type="domain" description="RING-type" evidence="8">
    <location>
        <begin position="184"/>
        <end position="227"/>
    </location>
</feature>
<evidence type="ECO:0000256" key="7">
    <source>
        <dbReference type="SAM" id="MobiDB-lite"/>
    </source>
</evidence>
<dbReference type="PROSITE" id="PS50089">
    <property type="entry name" value="ZF_RING_2"/>
    <property type="match status" value="1"/>
</dbReference>
<dbReference type="PANTHER" id="PTHR12983">
    <property type="entry name" value="RING FINGER 10 FAMILY MEMBER"/>
    <property type="match status" value="1"/>
</dbReference>
<dbReference type="Gene3D" id="3.30.40.10">
    <property type="entry name" value="Zinc/RING finger domain, C3HC4 (zinc finger)"/>
    <property type="match status" value="1"/>
</dbReference>
<dbReference type="CDD" id="cd16536">
    <property type="entry name" value="RING-HC_RNF10"/>
    <property type="match status" value="1"/>
</dbReference>
<dbReference type="EMBL" id="JASJQH010000091">
    <property type="protein sequence ID" value="KAK9767240.1"/>
    <property type="molecule type" value="Genomic_DNA"/>
</dbReference>
<evidence type="ECO:0000256" key="2">
    <source>
        <dbReference type="ARBA" id="ARBA00022490"/>
    </source>
</evidence>
<keyword evidence="4 6" id="KW-0863">Zinc-finger</keyword>
<dbReference type="PANTHER" id="PTHR12983:SF9">
    <property type="entry name" value="E3 UBIQUITIN-PROTEIN LIGASE RNF10"/>
    <property type="match status" value="1"/>
</dbReference>
<evidence type="ECO:0000256" key="1">
    <source>
        <dbReference type="ARBA" id="ARBA00004496"/>
    </source>
</evidence>
<evidence type="ECO:0000256" key="3">
    <source>
        <dbReference type="ARBA" id="ARBA00022723"/>
    </source>
</evidence>